<protein>
    <submittedName>
        <fullName evidence="1">DNA alkylation repair protein</fullName>
    </submittedName>
</protein>
<evidence type="ECO:0000313" key="1">
    <source>
        <dbReference type="EMBL" id="ORC18835.1"/>
    </source>
</evidence>
<dbReference type="OrthoDB" id="9797162at2"/>
<name>A0A1Y1RPR2_9MICC</name>
<sequence>MSGRRAPSNTEIDATHLEALNTGTASARTLAEALAVDHTILLQAVLPNADKEVKTRVSEAQKLGILKRMTRIGATLAENLDVAEIEHLAGQTSDTVRGWVCFLHASQVRTGPAALLEKLRRFADDEHFAVREWAWMAARPVLVSDLDTSIDILVGWASDPSERVRRFASEALRPRGVWASHIPVLKQQPELGEPILHQLRADPSQYVQDSVSNWINDAAKTRPDWAIGLCNQWAAESDSAATARIVKRGLRSIDRSSAG</sequence>
<accession>A0A1Y1RPR2</accession>
<evidence type="ECO:0000313" key="2">
    <source>
        <dbReference type="Proteomes" id="UP000192359"/>
    </source>
</evidence>
<dbReference type="Gene3D" id="1.25.40.290">
    <property type="entry name" value="ARM repeat domains"/>
    <property type="match status" value="1"/>
</dbReference>
<reference evidence="1 2" key="1">
    <citation type="submission" date="2016-05" db="EMBL/GenBank/DDBJ databases">
        <title>Draft genome sequence of a porcine commensal Rothia nasimurium.</title>
        <authorList>
            <person name="Gaiser R.A."/>
            <person name="Van Baarlen P."/>
            <person name="Wells J.M."/>
        </authorList>
    </citation>
    <scope>NUCLEOTIDE SEQUENCE [LARGE SCALE GENOMIC DNA]</scope>
    <source>
        <strain evidence="1 2">PT-32</strain>
    </source>
</reference>
<dbReference type="SUPFAM" id="SSF48371">
    <property type="entry name" value="ARM repeat"/>
    <property type="match status" value="1"/>
</dbReference>
<dbReference type="Proteomes" id="UP000192359">
    <property type="component" value="Unassembled WGS sequence"/>
</dbReference>
<organism evidence="1 2">
    <name type="scientific">Rothia nasimurium</name>
    <dbReference type="NCBI Taxonomy" id="85336"/>
    <lineage>
        <taxon>Bacteria</taxon>
        <taxon>Bacillati</taxon>
        <taxon>Actinomycetota</taxon>
        <taxon>Actinomycetes</taxon>
        <taxon>Micrococcales</taxon>
        <taxon>Micrococcaceae</taxon>
        <taxon>Rothia</taxon>
    </lineage>
</organism>
<dbReference type="AlphaFoldDB" id="A0A1Y1RPR2"/>
<dbReference type="EMBL" id="LXWF01000022">
    <property type="protein sequence ID" value="ORC18835.1"/>
    <property type="molecule type" value="Genomic_DNA"/>
</dbReference>
<comment type="caution">
    <text evidence="1">The sequence shown here is derived from an EMBL/GenBank/DDBJ whole genome shotgun (WGS) entry which is preliminary data.</text>
</comment>
<dbReference type="InterPro" id="IPR016024">
    <property type="entry name" value="ARM-type_fold"/>
</dbReference>
<proteinExistence type="predicted"/>
<gene>
    <name evidence="1" type="ORF">A7979_02210</name>
</gene>
<keyword evidence="2" id="KW-1185">Reference proteome</keyword>